<dbReference type="Proteomes" id="UP000247702">
    <property type="component" value="Unassembled WGS sequence"/>
</dbReference>
<evidence type="ECO:0000313" key="1">
    <source>
        <dbReference type="EMBL" id="GBC02655.1"/>
    </source>
</evidence>
<dbReference type="SUPFAM" id="SSF52047">
    <property type="entry name" value="RNI-like"/>
    <property type="match status" value="1"/>
</dbReference>
<sequence length="487" mass="57416">MACQLPADCLNEIIEYLEEERLTLHSCLLVNHIWCDISVRILWRNILNFKRYCKTRPLWVTTSILYTLIACLPNESKDVLYKNEIFIPALTSKPPLFNYAAFCKILSICRIREIVDKVLKKESSNNKVLVTNEVIKMFVNQIYSLKKLDYYYNQHNNNNNLINFSIAYFPGARDLIELRCSSNLPSNFFHQLSQMCHNLQSVTIDFRNNVSEELKELISLQNNLKNLTLSAFDYVSWTNIIPTLTKHSHTVTKLRLYSYNDNNLISFVSLFTNLQEFILSFNEETNFEDFKKLQHVKFSNLQCLKIPIQCPDPEYVMKFLEINGKNLKKFYTYENDKALSLSVANFCPNLKSLFIIFNNGEKDILKSIFNNCQYLESIKIWCGGSHLSEKEAFEVVANHSPKNFYELKIYYSSISEVSSEDLESFFINWKNRTSKKLLSLIIIREYYKCIKNMNIIKKYENLGVIKFEIKSYKEEEEEEEEVCNYFY</sequence>
<evidence type="ECO:0000313" key="2">
    <source>
        <dbReference type="Proteomes" id="UP000247702"/>
    </source>
</evidence>
<accession>A0A2Z6RWB6</accession>
<dbReference type="EMBL" id="BEXD01003841">
    <property type="protein sequence ID" value="GBC02655.1"/>
    <property type="molecule type" value="Genomic_DNA"/>
</dbReference>
<proteinExistence type="predicted"/>
<reference evidence="1 2" key="1">
    <citation type="submission" date="2017-11" db="EMBL/GenBank/DDBJ databases">
        <title>The genome of Rhizophagus clarus HR1 reveals common genetic basis of auxotrophy among arbuscular mycorrhizal fungi.</title>
        <authorList>
            <person name="Kobayashi Y."/>
        </authorList>
    </citation>
    <scope>NUCLEOTIDE SEQUENCE [LARGE SCALE GENOMIC DNA]</scope>
    <source>
        <strain evidence="1 2">HR1</strain>
    </source>
</reference>
<name>A0A2Z6RWB6_9GLOM</name>
<evidence type="ECO:0008006" key="3">
    <source>
        <dbReference type="Google" id="ProtNLM"/>
    </source>
</evidence>
<dbReference type="InterPro" id="IPR032675">
    <property type="entry name" value="LRR_dom_sf"/>
</dbReference>
<dbReference type="AlphaFoldDB" id="A0A2Z6RWB6"/>
<dbReference type="Gene3D" id="3.80.10.10">
    <property type="entry name" value="Ribonuclease Inhibitor"/>
    <property type="match status" value="1"/>
</dbReference>
<protein>
    <recommendedName>
        <fullName evidence="3">F-box domain-containing protein</fullName>
    </recommendedName>
</protein>
<gene>
    <name evidence="1" type="ORF">RclHR1_04730016</name>
</gene>
<keyword evidence="2" id="KW-1185">Reference proteome</keyword>
<organism evidence="1 2">
    <name type="scientific">Rhizophagus clarus</name>
    <dbReference type="NCBI Taxonomy" id="94130"/>
    <lineage>
        <taxon>Eukaryota</taxon>
        <taxon>Fungi</taxon>
        <taxon>Fungi incertae sedis</taxon>
        <taxon>Mucoromycota</taxon>
        <taxon>Glomeromycotina</taxon>
        <taxon>Glomeromycetes</taxon>
        <taxon>Glomerales</taxon>
        <taxon>Glomeraceae</taxon>
        <taxon>Rhizophagus</taxon>
    </lineage>
</organism>
<comment type="caution">
    <text evidence="1">The sequence shown here is derived from an EMBL/GenBank/DDBJ whole genome shotgun (WGS) entry which is preliminary data.</text>
</comment>